<keyword evidence="2" id="KW-1185">Reference proteome</keyword>
<gene>
    <name evidence="1" type="ORF">FNPHOIGM_00001</name>
</gene>
<accession>A0A9E7LUK0</accession>
<name>A0A9E7LUK0_9CAUD</name>
<organism evidence="1 2">
    <name type="scientific">Dickeya phage DchS19</name>
    <dbReference type="NCBI Taxonomy" id="2951194"/>
    <lineage>
        <taxon>Viruses</taxon>
        <taxon>Duplodnaviria</taxon>
        <taxon>Heunggongvirae</taxon>
        <taxon>Uroviricota</taxon>
        <taxon>Caudoviricetes</taxon>
        <taxon>Autographivirales</taxon>
        <taxon>Autotranscriptaviridae</taxon>
        <taxon>Studiervirinae</taxon>
        <taxon>Ningirsuvirus</taxon>
        <taxon>Ningirsuvirus DchS19</taxon>
    </lineage>
</organism>
<proteinExistence type="predicted"/>
<dbReference type="Proteomes" id="UP001056273">
    <property type="component" value="Segment"/>
</dbReference>
<sequence length="85" mass="9790">MDILHVTTDRILFAIQTEHTNASPGEDHLILLDAIAVDDVHQRFTPEVTSTARDNLREHCRRPLLETFSLRGERIDLRFGLLRVT</sequence>
<dbReference type="EMBL" id="ON287378">
    <property type="protein sequence ID" value="URX37638.1"/>
    <property type="molecule type" value="Genomic_DNA"/>
</dbReference>
<reference evidence="1 2" key="1">
    <citation type="submission" date="2022-04" db="EMBL/GenBank/DDBJ databases">
        <authorList>
            <person name="Jaya Jothi S."/>
            <person name="Mutusamy P."/>
            <person name="Kumarasan Y."/>
            <person name="Su YIn L."/>
            <person name="Loke S."/>
            <person name="Croft L."/>
            <person name="Rajandas H."/>
            <person name="Parimannan S."/>
        </authorList>
    </citation>
    <scope>NUCLEOTIDE SEQUENCE [LARGE SCALE GENOMIC DNA]</scope>
</reference>
<evidence type="ECO:0000313" key="1">
    <source>
        <dbReference type="EMBL" id="URX37638.1"/>
    </source>
</evidence>
<protein>
    <submittedName>
        <fullName evidence="1">Uncharacterized protein</fullName>
    </submittedName>
</protein>
<evidence type="ECO:0000313" key="2">
    <source>
        <dbReference type="Proteomes" id="UP001056273"/>
    </source>
</evidence>